<protein>
    <submittedName>
        <fullName evidence="1">Uncharacterized protein</fullName>
    </submittedName>
</protein>
<comment type="caution">
    <text evidence="1">The sequence shown here is derived from an EMBL/GenBank/DDBJ whole genome shotgun (WGS) entry which is preliminary data.</text>
</comment>
<dbReference type="AlphaFoldDB" id="M7XIQ9"/>
<proteinExistence type="predicted"/>
<dbReference type="EMBL" id="AMZY02000005">
    <property type="protein sequence ID" value="EMS34729.1"/>
    <property type="molecule type" value="Genomic_DNA"/>
</dbReference>
<evidence type="ECO:0000313" key="1">
    <source>
        <dbReference type="EMBL" id="EMS34729.1"/>
    </source>
</evidence>
<evidence type="ECO:0000313" key="2">
    <source>
        <dbReference type="Proteomes" id="UP000010953"/>
    </source>
</evidence>
<accession>M7XIQ9</accession>
<sequence>MLLVGFGFSLSLVLTPIGKIPTKHIFRNFCLLFSENPHDSRLFDREK</sequence>
<organism evidence="1 2">
    <name type="scientific">Mariniradius saccharolyticus AK6</name>
    <dbReference type="NCBI Taxonomy" id="1239962"/>
    <lineage>
        <taxon>Bacteria</taxon>
        <taxon>Pseudomonadati</taxon>
        <taxon>Bacteroidota</taxon>
        <taxon>Cytophagia</taxon>
        <taxon>Cytophagales</taxon>
        <taxon>Cyclobacteriaceae</taxon>
        <taxon>Mariniradius</taxon>
    </lineage>
</organism>
<gene>
    <name evidence="1" type="ORF">C943_03416</name>
</gene>
<dbReference type="InParanoid" id="M7XIQ9"/>
<dbReference type="Proteomes" id="UP000010953">
    <property type="component" value="Unassembled WGS sequence"/>
</dbReference>
<dbReference type="STRING" id="1239962.C943_03416"/>
<keyword evidence="2" id="KW-1185">Reference proteome</keyword>
<name>M7XIQ9_9BACT</name>
<reference evidence="1" key="1">
    <citation type="submission" date="2013-01" db="EMBL/GenBank/DDBJ databases">
        <title>Genome assembly of Mariniradius saccharolyticus AK6.</title>
        <authorList>
            <person name="Vaidya B."/>
            <person name="Khatri I."/>
            <person name="Tanuku N.R.S."/>
            <person name="Subramanian S."/>
            <person name="Pinnaka A."/>
        </authorList>
    </citation>
    <scope>NUCLEOTIDE SEQUENCE [LARGE SCALE GENOMIC DNA]</scope>
    <source>
        <strain evidence="1">AK6</strain>
    </source>
</reference>